<organism evidence="4 5">
    <name type="scientific">Clydaea vesicula</name>
    <dbReference type="NCBI Taxonomy" id="447962"/>
    <lineage>
        <taxon>Eukaryota</taxon>
        <taxon>Fungi</taxon>
        <taxon>Fungi incertae sedis</taxon>
        <taxon>Chytridiomycota</taxon>
        <taxon>Chytridiomycota incertae sedis</taxon>
        <taxon>Chytridiomycetes</taxon>
        <taxon>Lobulomycetales</taxon>
        <taxon>Lobulomycetaceae</taxon>
        <taxon>Clydaea</taxon>
    </lineage>
</organism>
<protein>
    <submittedName>
        <fullName evidence="4">Iron-sulfur assembly protein 1</fullName>
    </submittedName>
</protein>
<sequence length="1153" mass="128666">MNILIHKATFATRKNLKLVLKMTPNAVSRLKELQVDGNKILKIGTKKKGCSGQSYTLDYVTEFKKFDEVVEQDGVKVVIDSKALFTIIGSEMDFVKDELSSQFVFNNPNVKEVNAIFLEGFVLRWARNTNDSISTLHLTNATSNTISKQIQLPYEIKQLALINQAKIVLISNNSLALTYTLQSLERVSFESFFFNYEKENFTFPFDNPFKYNVLENSLINPKVARDTPVHGSFLYLNATLNSSQNRPCVLHYIFDEFNTLTQSCKAFSGITEANPLLDLLYLPSDDNNTATKFLLPTSKNAYQVEIDDNYIPNSFFNLTFTTNTKLYYASNNSVIFSSNSDCGLLRTVGSNTTVWHDVNRGGEVLGVTERGFYMCSNATTFLYLLTENGTTLDLSSKFEVKNCISQILYIDNDNLALITPTNITLLYTNFSSTNHFPTFDTLWSKKLTNSSFSTISQGNPAFYKNDKDINFYFNNGDLVTGPFLRLNSFETPDTTETSVPPSSSERKNITQVSTGLAIPITLLIIFTLIFCCVQRYSKRKNKSENDTVLPKISGTATPTPDFDISGSTKISSDRAYSPTFEPSDVDITSNSLKKNASNETVSIAVMLSNSQINLPDSEITAKKNDQKETLNSNIKSTSSDIFSNVESNVTTLVNDNKLGNDKDLTKSKTVVQGMMLVENHNSADVGNLEYSNLKNEVDKLNLKNDLTGSNGEIVKKNNNHDADKTQINHTRDSLEFKEPLEFNNQRNSTTSSQLQQILTKNRPTSPLSYNSSRGYEASFEGGSSFHDSVSVSETSNRNSVDNFSLNSNNTIRPDDAVLINNYFEKNFSELPKEKDLQSLFIGEKKAEETSYETANSESSHYQKPTTSKPSVYDLSSDNLNSLSNDLHIDHSDISSEVVNMHKYQEMSSQNGSSASEIKSRILKQVVNSDIDVQQSSGELFLTADESSMKKDYSANDSSAYVTANEASGSKFFNKQFVESDSNYESAMEYTTENTVRKDLVEIEEVSEEEDIEYHGRVKTKKNYGSQVGSSHTNSELGSQDGSDIEYKGRIKVKKSSRAGSELGLDDIEYKGRVKGRRINSIHSKVSNSDTGEYIGKIKAIRKVEYNGKVLSKRNSIQSNGTSSVKNSSKDEDSKPNSIDGTEYIGSVKTKVKN</sequence>
<dbReference type="AlphaFoldDB" id="A0AAD5TYE5"/>
<reference evidence="4" key="1">
    <citation type="submission" date="2020-05" db="EMBL/GenBank/DDBJ databases">
        <title>Phylogenomic resolution of chytrid fungi.</title>
        <authorList>
            <person name="Stajich J.E."/>
            <person name="Amses K."/>
            <person name="Simmons R."/>
            <person name="Seto K."/>
            <person name="Myers J."/>
            <person name="Bonds A."/>
            <person name="Quandt C.A."/>
            <person name="Barry K."/>
            <person name="Liu P."/>
            <person name="Grigoriev I."/>
            <person name="Longcore J.E."/>
            <person name="James T.Y."/>
        </authorList>
    </citation>
    <scope>NUCLEOTIDE SEQUENCE</scope>
    <source>
        <strain evidence="4">JEL0476</strain>
    </source>
</reference>
<proteinExistence type="inferred from homology"/>
<dbReference type="PANTHER" id="PTHR10072:SF41">
    <property type="entry name" value="IRON-SULFUR CLUSTER ASSEMBLY 1 HOMOLOG, MITOCHONDRIAL"/>
    <property type="match status" value="1"/>
</dbReference>
<comment type="caution">
    <text evidence="4">The sequence shown here is derived from an EMBL/GenBank/DDBJ whole genome shotgun (WGS) entry which is preliminary data.</text>
</comment>
<gene>
    <name evidence="4" type="primary">ISA1</name>
    <name evidence="4" type="ORF">HK099_000099</name>
</gene>
<dbReference type="InterPro" id="IPR035903">
    <property type="entry name" value="HesB-like_dom_sf"/>
</dbReference>
<dbReference type="EMBL" id="JADGJW010001004">
    <property type="protein sequence ID" value="KAJ3208249.1"/>
    <property type="molecule type" value="Genomic_DNA"/>
</dbReference>
<evidence type="ECO:0000313" key="4">
    <source>
        <dbReference type="EMBL" id="KAJ3208249.1"/>
    </source>
</evidence>
<feature type="domain" description="Core" evidence="3">
    <location>
        <begin position="20"/>
        <end position="111"/>
    </location>
</feature>
<feature type="compositionally biased region" description="Polar residues" evidence="2">
    <location>
        <begin position="851"/>
        <end position="869"/>
    </location>
</feature>
<dbReference type="InterPro" id="IPR050322">
    <property type="entry name" value="Fe-S_cluster_asmbl/transfer"/>
</dbReference>
<accession>A0AAD5TYE5</accession>
<evidence type="ECO:0000259" key="3">
    <source>
        <dbReference type="Pfam" id="PF01521"/>
    </source>
</evidence>
<evidence type="ECO:0000256" key="1">
    <source>
        <dbReference type="ARBA" id="ARBA00006718"/>
    </source>
</evidence>
<dbReference type="InterPro" id="IPR000361">
    <property type="entry name" value="ATAP_core_dom"/>
</dbReference>
<comment type="similarity">
    <text evidence="1">Belongs to the HesB/IscA family.</text>
</comment>
<dbReference type="PANTHER" id="PTHR10072">
    <property type="entry name" value="IRON-SULFUR CLUSTER ASSEMBLY PROTEIN"/>
    <property type="match status" value="1"/>
</dbReference>
<feature type="region of interest" description="Disordered" evidence="2">
    <location>
        <begin position="1022"/>
        <end position="1042"/>
    </location>
</feature>
<feature type="compositionally biased region" description="Polar residues" evidence="2">
    <location>
        <begin position="1022"/>
        <end position="1041"/>
    </location>
</feature>
<dbReference type="GO" id="GO:0005739">
    <property type="term" value="C:mitochondrion"/>
    <property type="evidence" value="ECO:0007669"/>
    <property type="project" value="TreeGrafter"/>
</dbReference>
<feature type="region of interest" description="Disordered" evidence="2">
    <location>
        <begin position="1114"/>
        <end position="1153"/>
    </location>
</feature>
<dbReference type="SUPFAM" id="SSF89360">
    <property type="entry name" value="HesB-like domain"/>
    <property type="match status" value="1"/>
</dbReference>
<dbReference type="NCBIfam" id="TIGR00049">
    <property type="entry name" value="iron-sulfur cluster assembly accessory protein"/>
    <property type="match status" value="1"/>
</dbReference>
<dbReference type="GO" id="GO:0016226">
    <property type="term" value="P:iron-sulfur cluster assembly"/>
    <property type="evidence" value="ECO:0007669"/>
    <property type="project" value="InterPro"/>
</dbReference>
<dbReference type="Proteomes" id="UP001211065">
    <property type="component" value="Unassembled WGS sequence"/>
</dbReference>
<dbReference type="InterPro" id="IPR016092">
    <property type="entry name" value="ATAP"/>
</dbReference>
<dbReference type="GO" id="GO:0051537">
    <property type="term" value="F:2 iron, 2 sulfur cluster binding"/>
    <property type="evidence" value="ECO:0007669"/>
    <property type="project" value="TreeGrafter"/>
</dbReference>
<evidence type="ECO:0000313" key="5">
    <source>
        <dbReference type="Proteomes" id="UP001211065"/>
    </source>
</evidence>
<feature type="compositionally biased region" description="Polar residues" evidence="2">
    <location>
        <begin position="1114"/>
        <end position="1126"/>
    </location>
</feature>
<feature type="region of interest" description="Disordered" evidence="2">
    <location>
        <begin position="543"/>
        <end position="591"/>
    </location>
</feature>
<dbReference type="Pfam" id="PF01521">
    <property type="entry name" value="Fe-S_biosyn"/>
    <property type="match status" value="1"/>
</dbReference>
<feature type="region of interest" description="Disordered" evidence="2">
    <location>
        <begin position="846"/>
        <end position="873"/>
    </location>
</feature>
<keyword evidence="5" id="KW-1185">Reference proteome</keyword>
<dbReference type="Gene3D" id="2.60.300.12">
    <property type="entry name" value="HesB-like domain"/>
    <property type="match status" value="1"/>
</dbReference>
<evidence type="ECO:0000256" key="2">
    <source>
        <dbReference type="SAM" id="MobiDB-lite"/>
    </source>
</evidence>
<name>A0AAD5TYE5_9FUNG</name>